<keyword evidence="4" id="KW-0812">Transmembrane</keyword>
<protein>
    <recommendedName>
        <fullName evidence="7">O-fucosyltransferase family protein</fullName>
    </recommendedName>
</protein>
<evidence type="ECO:0000256" key="2">
    <source>
        <dbReference type="ARBA" id="ARBA00023253"/>
    </source>
</evidence>
<dbReference type="GO" id="GO:0006004">
    <property type="term" value="P:fucose metabolic process"/>
    <property type="evidence" value="ECO:0007669"/>
    <property type="project" value="UniProtKB-KW"/>
</dbReference>
<feature type="transmembrane region" description="Helical" evidence="4">
    <location>
        <begin position="21"/>
        <end position="39"/>
    </location>
</feature>
<dbReference type="AlphaFoldDB" id="A0A7C8JAM2"/>
<evidence type="ECO:0000256" key="1">
    <source>
        <dbReference type="ARBA" id="ARBA00022679"/>
    </source>
</evidence>
<dbReference type="GO" id="GO:0016740">
    <property type="term" value="F:transferase activity"/>
    <property type="evidence" value="ECO:0007669"/>
    <property type="project" value="UniProtKB-KW"/>
</dbReference>
<dbReference type="Proteomes" id="UP000475325">
    <property type="component" value="Unassembled WGS sequence"/>
</dbReference>
<dbReference type="InterPro" id="IPR019378">
    <property type="entry name" value="GDP-Fuc_O-FucTrfase"/>
</dbReference>
<keyword evidence="4" id="KW-1133">Transmembrane helix</keyword>
<proteinExistence type="predicted"/>
<evidence type="ECO:0008006" key="7">
    <source>
        <dbReference type="Google" id="ProtNLM"/>
    </source>
</evidence>
<dbReference type="Gene3D" id="3.40.50.11350">
    <property type="match status" value="1"/>
</dbReference>
<organism evidence="5 6">
    <name type="scientific">Orbilia oligospora</name>
    <name type="common">Nematode-trapping fungus</name>
    <name type="synonym">Arthrobotrys oligospora</name>
    <dbReference type="NCBI Taxonomy" id="2813651"/>
    <lineage>
        <taxon>Eukaryota</taxon>
        <taxon>Fungi</taxon>
        <taxon>Dikarya</taxon>
        <taxon>Ascomycota</taxon>
        <taxon>Pezizomycotina</taxon>
        <taxon>Orbiliomycetes</taxon>
        <taxon>Orbiliales</taxon>
        <taxon>Orbiliaceae</taxon>
        <taxon>Orbilia</taxon>
    </lineage>
</organism>
<dbReference type="EMBL" id="WIQW01000012">
    <property type="protein sequence ID" value="KAF3106474.1"/>
    <property type="molecule type" value="Genomic_DNA"/>
</dbReference>
<keyword evidence="2" id="KW-0294">Fucose metabolism</keyword>
<keyword evidence="1" id="KW-0808">Transferase</keyword>
<keyword evidence="4" id="KW-0472">Membrane</keyword>
<dbReference type="CDD" id="cd11296">
    <property type="entry name" value="O-FucT_like"/>
    <property type="match status" value="1"/>
</dbReference>
<evidence type="ECO:0000256" key="4">
    <source>
        <dbReference type="SAM" id="Phobius"/>
    </source>
</evidence>
<comment type="caution">
    <text evidence="5">The sequence shown here is derived from an EMBL/GenBank/DDBJ whole genome shotgun (WGS) entry which is preliminary data.</text>
</comment>
<reference evidence="5 6" key="1">
    <citation type="submission" date="2019-06" db="EMBL/GenBank/DDBJ databases">
        <authorList>
            <person name="Palmer J.M."/>
        </authorList>
    </citation>
    <scope>NUCLEOTIDE SEQUENCE [LARGE SCALE GENOMIC DNA]</scope>
    <source>
        <strain evidence="5 6">TWF102</strain>
    </source>
</reference>
<name>A0A7C8JAM2_ORBOL</name>
<evidence type="ECO:0000313" key="5">
    <source>
        <dbReference type="EMBL" id="KAF3106474.1"/>
    </source>
</evidence>
<dbReference type="Pfam" id="PF10250">
    <property type="entry name" value="O-FucT"/>
    <property type="match status" value="1"/>
</dbReference>
<accession>A0A7C8JAM2</accession>
<keyword evidence="3" id="KW-0119">Carbohydrate metabolism</keyword>
<evidence type="ECO:0000256" key="3">
    <source>
        <dbReference type="ARBA" id="ARBA00023277"/>
    </source>
</evidence>
<sequence length="460" mass="51890">MFTTVLGSIQSKAPRRPVHSLVLWTGLTFFLVAASTYFLSQTRPAVDYFTHRQEEPAAANRTNPLLTKEGIDQFVLDHAYPRLGEIVNFTGLHQLCNSTKWQPNVYFACNHNAGGLMNVRNMVLNCIRYAIAAGVSGLVMPQMEVRDPVDLRHLRTGEYQSIGFLFDEPWLKEVMKENCGQMEVFDTIDDIPYSGYAMMPDLLNIQAIMEQPRGTKHGMLRNKKPWEFRSRFDKLIKSQKKRPTETSPVIVRLDDRTLFSFPPSFDPPSVLNSLGFTLDFRPDLSALANVIIDRVHKTLNASGNDPYIGLHLRSEPDAGKYWATWDQLANATISTAMNNEIKLVYVASGDTDGVANLTGKAAESGIKILDKWNVLSDDEKEYLGPFRFDQQAIVDYLALLRSDRFVGSGQSSFSSQLLLRRELLANLTLTEEEKLAEPDNASRDQLAGPGRLGYWDMDWP</sequence>
<gene>
    <name evidence="5" type="ORF">TWF102_001425</name>
</gene>
<evidence type="ECO:0000313" key="6">
    <source>
        <dbReference type="Proteomes" id="UP000475325"/>
    </source>
</evidence>